<dbReference type="Proteomes" id="UP000002316">
    <property type="component" value="Chromosome 3"/>
</dbReference>
<accession>C9ZLI7</accession>
<keyword evidence="1" id="KW-0472">Membrane</keyword>
<sequence>MRGHTFARVRACRYCAAIFCTPFYLMEFYVNQPVRFAFFFFSSGQECFGVGNLVGDVLSFRGRGGRQLLSIKTPGWVILPLCIHRTLHKELCASAGGAHLV</sequence>
<dbReference type="AlphaFoldDB" id="C9ZLI7"/>
<evidence type="ECO:0000313" key="3">
    <source>
        <dbReference type="Proteomes" id="UP000002316"/>
    </source>
</evidence>
<proteinExistence type="predicted"/>
<dbReference type="GeneID" id="23859346"/>
<evidence type="ECO:0000256" key="1">
    <source>
        <dbReference type="SAM" id="Phobius"/>
    </source>
</evidence>
<dbReference type="EMBL" id="FN554966">
    <property type="protein sequence ID" value="CBH10196.1"/>
    <property type="molecule type" value="Genomic_DNA"/>
</dbReference>
<dbReference type="RefSeq" id="XP_011772486.1">
    <property type="nucleotide sequence ID" value="XM_011774184.1"/>
</dbReference>
<reference evidence="3" key="1">
    <citation type="journal article" date="2010" name="PLoS Negl. Trop. Dis.">
        <title>The genome sequence of Trypanosoma brucei gambiense, causative agent of chronic human african trypanosomiasis.</title>
        <authorList>
            <person name="Jackson A.P."/>
            <person name="Sanders M."/>
            <person name="Berry A."/>
            <person name="McQuillan J."/>
            <person name="Aslett M.A."/>
            <person name="Quail M.A."/>
            <person name="Chukualim B."/>
            <person name="Capewell P."/>
            <person name="MacLeod A."/>
            <person name="Melville S.E."/>
            <person name="Gibson W."/>
            <person name="Barry J.D."/>
            <person name="Berriman M."/>
            <person name="Hertz-Fowler C."/>
        </authorList>
    </citation>
    <scope>NUCLEOTIDE SEQUENCE [LARGE SCALE GENOMIC DNA]</scope>
    <source>
        <strain evidence="3">MHOM/CI/86/DAL972</strain>
    </source>
</reference>
<organism evidence="2 3">
    <name type="scientific">Trypanosoma brucei gambiense (strain MHOM/CI/86/DAL972)</name>
    <dbReference type="NCBI Taxonomy" id="679716"/>
    <lineage>
        <taxon>Eukaryota</taxon>
        <taxon>Discoba</taxon>
        <taxon>Euglenozoa</taxon>
        <taxon>Kinetoplastea</taxon>
        <taxon>Metakinetoplastina</taxon>
        <taxon>Trypanosomatida</taxon>
        <taxon>Trypanosomatidae</taxon>
        <taxon>Trypanosoma</taxon>
    </lineage>
</organism>
<keyword evidence="1" id="KW-1133">Transmembrane helix</keyword>
<dbReference type="KEGG" id="tbg:TbgDal_III5380"/>
<name>C9ZLI7_TRYB9</name>
<gene>
    <name evidence="2" type="ORF">TbgDal_III5380</name>
</gene>
<keyword evidence="1" id="KW-0812">Transmembrane</keyword>
<protein>
    <submittedName>
        <fullName evidence="2">Uncharacterized protein</fullName>
    </submittedName>
</protein>
<evidence type="ECO:0000313" key="2">
    <source>
        <dbReference type="EMBL" id="CBH10196.1"/>
    </source>
</evidence>
<feature type="transmembrane region" description="Helical" evidence="1">
    <location>
        <begin position="12"/>
        <end position="30"/>
    </location>
</feature>